<dbReference type="KEGG" id="egu:105060069"/>
<dbReference type="Proteomes" id="UP000504607">
    <property type="component" value="Chromosome 1"/>
</dbReference>
<accession>A0A6I9SF48</accession>
<organism evidence="7 8">
    <name type="scientific">Elaeis guineensis var. tenera</name>
    <name type="common">Oil palm</name>
    <dbReference type="NCBI Taxonomy" id="51953"/>
    <lineage>
        <taxon>Eukaryota</taxon>
        <taxon>Viridiplantae</taxon>
        <taxon>Streptophyta</taxon>
        <taxon>Embryophyta</taxon>
        <taxon>Tracheophyta</taxon>
        <taxon>Spermatophyta</taxon>
        <taxon>Magnoliopsida</taxon>
        <taxon>Liliopsida</taxon>
        <taxon>Arecaceae</taxon>
        <taxon>Arecoideae</taxon>
        <taxon>Cocoseae</taxon>
        <taxon>Elaeidinae</taxon>
        <taxon>Elaeis</taxon>
    </lineage>
</organism>
<dbReference type="GO" id="GO:0008270">
    <property type="term" value="F:zinc ion binding"/>
    <property type="evidence" value="ECO:0007669"/>
    <property type="project" value="UniProtKB-KW"/>
</dbReference>
<dbReference type="InterPro" id="IPR013088">
    <property type="entry name" value="Znf_NHR/GATA"/>
</dbReference>
<protein>
    <submittedName>
        <fullName evidence="8">GATA transcription factor 22</fullName>
    </submittedName>
</protein>
<reference evidence="8" key="1">
    <citation type="submission" date="2025-08" db="UniProtKB">
        <authorList>
            <consortium name="RefSeq"/>
        </authorList>
    </citation>
    <scope>IDENTIFICATION</scope>
</reference>
<dbReference type="FunCoup" id="A0A6I9SF48">
    <property type="interactions" value="291"/>
</dbReference>
<dbReference type="PROSITE" id="PS50114">
    <property type="entry name" value="GATA_ZN_FINGER_2"/>
    <property type="match status" value="1"/>
</dbReference>
<dbReference type="InParanoid" id="A0A6I9SF48"/>
<evidence type="ECO:0000313" key="7">
    <source>
        <dbReference type="Proteomes" id="UP000504607"/>
    </source>
</evidence>
<dbReference type="RefSeq" id="XP_010942001.1">
    <property type="nucleotide sequence ID" value="XM_010943699.3"/>
</dbReference>
<dbReference type="Pfam" id="PF00320">
    <property type="entry name" value="GATA"/>
    <property type="match status" value="1"/>
</dbReference>
<keyword evidence="2 4" id="KW-0863">Zinc-finger</keyword>
<feature type="region of interest" description="Disordered" evidence="5">
    <location>
        <begin position="128"/>
        <end position="160"/>
    </location>
</feature>
<dbReference type="GO" id="GO:0006355">
    <property type="term" value="P:regulation of DNA-templated transcription"/>
    <property type="evidence" value="ECO:0007669"/>
    <property type="project" value="InterPro"/>
</dbReference>
<evidence type="ECO:0000259" key="6">
    <source>
        <dbReference type="PROSITE" id="PS50114"/>
    </source>
</evidence>
<dbReference type="CDD" id="cd00202">
    <property type="entry name" value="ZnF_GATA"/>
    <property type="match status" value="1"/>
</dbReference>
<name>A0A6I9SF48_ELAGV</name>
<feature type="compositionally biased region" description="Basic and acidic residues" evidence="5">
    <location>
        <begin position="139"/>
        <end position="151"/>
    </location>
</feature>
<keyword evidence="1" id="KW-0479">Metal-binding</keyword>
<dbReference type="Gene3D" id="3.30.50.10">
    <property type="entry name" value="Erythroid Transcription Factor GATA-1, subunit A"/>
    <property type="match status" value="1"/>
</dbReference>
<feature type="region of interest" description="Disordered" evidence="5">
    <location>
        <begin position="207"/>
        <end position="238"/>
    </location>
</feature>
<evidence type="ECO:0000256" key="5">
    <source>
        <dbReference type="SAM" id="MobiDB-lite"/>
    </source>
</evidence>
<dbReference type="PANTHER" id="PTHR47255:SF4">
    <property type="entry name" value="GATA ZINC FINGER DOMAIN-CONTAINING PROTEIN 12"/>
    <property type="match status" value="1"/>
</dbReference>
<feature type="compositionally biased region" description="Low complexity" evidence="5">
    <location>
        <begin position="1"/>
        <end position="12"/>
    </location>
</feature>
<dbReference type="GO" id="GO:0043565">
    <property type="term" value="F:sequence-specific DNA binding"/>
    <property type="evidence" value="ECO:0007669"/>
    <property type="project" value="InterPro"/>
</dbReference>
<feature type="domain" description="GATA-type" evidence="6">
    <location>
        <begin position="165"/>
        <end position="197"/>
    </location>
</feature>
<evidence type="ECO:0000256" key="3">
    <source>
        <dbReference type="ARBA" id="ARBA00022833"/>
    </source>
</evidence>
<gene>
    <name evidence="8" type="primary">LOC105060069</name>
</gene>
<dbReference type="SUPFAM" id="SSF57716">
    <property type="entry name" value="Glucocorticoid receptor-like (DNA-binding domain)"/>
    <property type="match status" value="1"/>
</dbReference>
<dbReference type="InterPro" id="IPR052138">
    <property type="entry name" value="GATA_ZnFinger_Domain"/>
</dbReference>
<evidence type="ECO:0000256" key="1">
    <source>
        <dbReference type="ARBA" id="ARBA00022723"/>
    </source>
</evidence>
<dbReference type="SMART" id="SM00401">
    <property type="entry name" value="ZnF_GATA"/>
    <property type="match status" value="1"/>
</dbReference>
<proteinExistence type="predicted"/>
<feature type="compositionally biased region" description="Basic residues" evidence="5">
    <location>
        <begin position="220"/>
        <end position="238"/>
    </location>
</feature>
<dbReference type="OrthoDB" id="2162994at2759"/>
<keyword evidence="3" id="KW-0862">Zinc</keyword>
<keyword evidence="7" id="KW-1185">Reference proteome</keyword>
<dbReference type="PROSITE" id="PS00344">
    <property type="entry name" value="GATA_ZN_FINGER_1"/>
    <property type="match status" value="1"/>
</dbReference>
<sequence>MSPSNLNQSSLPLKKRNQDQIHHLPNSTATTNTSYPRPVLLETSIEDQGANCREHHGHHYHQQQQQEKPNEFVLIDGSSDFPQPTNTDDNNDKMDQYVCNGYHEDEDGHGSVKWMPSKMRWMRKMVASEQTVRSKPARRSMEDLQEEKQHNQDMSNSNFPSGTIRVCSDCSTTKTPLWRSGPQGPKSLCNACGIRQRKARRAMAAAATGSGLRATNTPRKVQKEKRRGRDHTIPNKKRCKIDTTRTAQRKLEIDDIMMSLSNNSAFHRVFPQDETDAAILLMALSCGLIHR</sequence>
<dbReference type="GeneID" id="105060069"/>
<evidence type="ECO:0000256" key="2">
    <source>
        <dbReference type="ARBA" id="ARBA00022771"/>
    </source>
</evidence>
<dbReference type="PANTHER" id="PTHR47255">
    <property type="entry name" value="GATA TRANSCRIPTION FACTOR 22-RELATED"/>
    <property type="match status" value="1"/>
</dbReference>
<feature type="region of interest" description="Disordered" evidence="5">
    <location>
        <begin position="1"/>
        <end position="36"/>
    </location>
</feature>
<evidence type="ECO:0000313" key="8">
    <source>
        <dbReference type="RefSeq" id="XP_010942001.1"/>
    </source>
</evidence>
<feature type="compositionally biased region" description="Polar residues" evidence="5">
    <location>
        <begin position="25"/>
        <end position="35"/>
    </location>
</feature>
<dbReference type="AlphaFoldDB" id="A0A6I9SF48"/>
<evidence type="ECO:0000256" key="4">
    <source>
        <dbReference type="PROSITE-ProRule" id="PRU00094"/>
    </source>
</evidence>
<dbReference type="InterPro" id="IPR000679">
    <property type="entry name" value="Znf_GATA"/>
</dbReference>